<dbReference type="Gene3D" id="3.30.2320.30">
    <property type="entry name" value="ATP synthase, E subunit, C-terminal"/>
    <property type="match status" value="1"/>
</dbReference>
<dbReference type="OMA" id="QHMMAFI"/>
<dbReference type="GeneID" id="17324733"/>
<dbReference type="InterPro" id="IPR002842">
    <property type="entry name" value="ATPase_V1_Esu"/>
</dbReference>
<sequence length="218" mass="24089">MNDSQVKQQIQQMVSFIKQEADDKSNEIRVKAEEDFNIRKLSAVESAREKIRAEYEKKVKQIDINRKIAKSTEQNAARLEVLKARDNILQETMDGASKKLSAIPAADPAMYKSIINALVMQGLVVLADADVVVRCRAADIELVDALLPSVTEEYVATSGSPVTVNLDRNTFLADSCTGGVVLLSRGGTIVVENTFESRLEIAYQQNLPKIRGMMFGNP</sequence>
<evidence type="ECO:0000256" key="1">
    <source>
        <dbReference type="ARBA" id="ARBA00005901"/>
    </source>
</evidence>
<dbReference type="Gene3D" id="6.10.250.1620">
    <property type="match status" value="1"/>
</dbReference>
<gene>
    <name evidence="4" type="ORF">CHC_T00005161001</name>
</gene>
<organism evidence="4 5">
    <name type="scientific">Chondrus crispus</name>
    <name type="common">Carrageen Irish moss</name>
    <name type="synonym">Polymorpha crispa</name>
    <dbReference type="NCBI Taxonomy" id="2769"/>
    <lineage>
        <taxon>Eukaryota</taxon>
        <taxon>Rhodophyta</taxon>
        <taxon>Florideophyceae</taxon>
        <taxon>Rhodymeniophycidae</taxon>
        <taxon>Gigartinales</taxon>
        <taxon>Gigartinaceae</taxon>
        <taxon>Chondrus</taxon>
    </lineage>
</organism>
<dbReference type="STRING" id="2769.R7QIA3"/>
<evidence type="ECO:0000313" key="4">
    <source>
        <dbReference type="EMBL" id="CDF37206.1"/>
    </source>
</evidence>
<keyword evidence="5" id="KW-1185">Reference proteome</keyword>
<protein>
    <submittedName>
        <fullName evidence="4">Uncharacterized protein</fullName>
    </submittedName>
</protein>
<accession>R7QIA3</accession>
<keyword evidence="3" id="KW-0406">Ion transport</keyword>
<dbReference type="Gramene" id="CDF37206">
    <property type="protein sequence ID" value="CDF37206"/>
    <property type="gene ID" value="CHC_T00005161001"/>
</dbReference>
<dbReference type="KEGG" id="ccp:CHC_T00005161001"/>
<dbReference type="GO" id="GO:0033178">
    <property type="term" value="C:proton-transporting two-sector ATPase complex, catalytic domain"/>
    <property type="evidence" value="ECO:0007669"/>
    <property type="project" value="InterPro"/>
</dbReference>
<dbReference type="PANTHER" id="PTHR45715">
    <property type="entry name" value="ATPASE H+-TRANSPORTING V1 SUBUNIT E1A-RELATED"/>
    <property type="match status" value="1"/>
</dbReference>
<keyword evidence="2" id="KW-0813">Transport</keyword>
<proteinExistence type="inferred from homology"/>
<comment type="similarity">
    <text evidence="1">Belongs to the V-ATPase E subunit family.</text>
</comment>
<evidence type="ECO:0000313" key="5">
    <source>
        <dbReference type="Proteomes" id="UP000012073"/>
    </source>
</evidence>
<dbReference type="OrthoDB" id="10263003at2759"/>
<dbReference type="AlphaFoldDB" id="R7QIA3"/>
<reference evidence="5" key="1">
    <citation type="journal article" date="2013" name="Proc. Natl. Acad. Sci. U.S.A.">
        <title>Genome structure and metabolic features in the red seaweed Chondrus crispus shed light on evolution of the Archaeplastida.</title>
        <authorList>
            <person name="Collen J."/>
            <person name="Porcel B."/>
            <person name="Carre W."/>
            <person name="Ball S.G."/>
            <person name="Chaparro C."/>
            <person name="Tonon T."/>
            <person name="Barbeyron T."/>
            <person name="Michel G."/>
            <person name="Noel B."/>
            <person name="Valentin K."/>
            <person name="Elias M."/>
            <person name="Artiguenave F."/>
            <person name="Arun A."/>
            <person name="Aury J.M."/>
            <person name="Barbosa-Neto J.F."/>
            <person name="Bothwell J.H."/>
            <person name="Bouget F.Y."/>
            <person name="Brillet L."/>
            <person name="Cabello-Hurtado F."/>
            <person name="Capella-Gutierrez S."/>
            <person name="Charrier B."/>
            <person name="Cladiere L."/>
            <person name="Cock J.M."/>
            <person name="Coelho S.M."/>
            <person name="Colleoni C."/>
            <person name="Czjzek M."/>
            <person name="Da Silva C."/>
            <person name="Delage L."/>
            <person name="Denoeud F."/>
            <person name="Deschamps P."/>
            <person name="Dittami S.M."/>
            <person name="Gabaldon T."/>
            <person name="Gachon C.M."/>
            <person name="Groisillier A."/>
            <person name="Herve C."/>
            <person name="Jabbari K."/>
            <person name="Katinka M."/>
            <person name="Kloareg B."/>
            <person name="Kowalczyk N."/>
            <person name="Labadie K."/>
            <person name="Leblanc C."/>
            <person name="Lopez P.J."/>
            <person name="McLachlan D.H."/>
            <person name="Meslet-Cladiere L."/>
            <person name="Moustafa A."/>
            <person name="Nehr Z."/>
            <person name="Nyvall Collen P."/>
            <person name="Panaud O."/>
            <person name="Partensky F."/>
            <person name="Poulain J."/>
            <person name="Rensing S.A."/>
            <person name="Rousvoal S."/>
            <person name="Samson G."/>
            <person name="Symeonidi A."/>
            <person name="Weissenbach J."/>
            <person name="Zambounis A."/>
            <person name="Wincker P."/>
            <person name="Boyen C."/>
        </authorList>
    </citation>
    <scope>NUCLEOTIDE SEQUENCE [LARGE SCALE GENOMIC DNA]</scope>
    <source>
        <strain evidence="5">cv. Stackhouse</strain>
    </source>
</reference>
<dbReference type="PhylomeDB" id="R7QIA3"/>
<dbReference type="SUPFAM" id="SSF160527">
    <property type="entry name" value="V-type ATPase subunit E-like"/>
    <property type="match status" value="1"/>
</dbReference>
<dbReference type="RefSeq" id="XP_005717025.1">
    <property type="nucleotide sequence ID" value="XM_005716968.1"/>
</dbReference>
<name>R7QIA3_CHOCR</name>
<dbReference type="Pfam" id="PF01991">
    <property type="entry name" value="vATP-synt_E"/>
    <property type="match status" value="1"/>
</dbReference>
<dbReference type="InterPro" id="IPR038495">
    <property type="entry name" value="ATPase_E_C"/>
</dbReference>
<dbReference type="GO" id="GO:0046961">
    <property type="term" value="F:proton-transporting ATPase activity, rotational mechanism"/>
    <property type="evidence" value="ECO:0007669"/>
    <property type="project" value="InterPro"/>
</dbReference>
<evidence type="ECO:0000256" key="2">
    <source>
        <dbReference type="ARBA" id="ARBA00022448"/>
    </source>
</evidence>
<dbReference type="Proteomes" id="UP000012073">
    <property type="component" value="Unassembled WGS sequence"/>
</dbReference>
<dbReference type="HAMAP" id="MF_00311">
    <property type="entry name" value="ATP_synth_E_arch"/>
    <property type="match status" value="1"/>
</dbReference>
<dbReference type="EMBL" id="HG001818">
    <property type="protein sequence ID" value="CDF37206.1"/>
    <property type="molecule type" value="Genomic_DNA"/>
</dbReference>
<evidence type="ECO:0000256" key="3">
    <source>
        <dbReference type="ARBA" id="ARBA00023065"/>
    </source>
</evidence>